<dbReference type="Pfam" id="PF13456">
    <property type="entry name" value="RVT_3"/>
    <property type="match status" value="1"/>
</dbReference>
<dbReference type="Proteomes" id="UP000265520">
    <property type="component" value="Unassembled WGS sequence"/>
</dbReference>
<comment type="caution">
    <text evidence="2">The sequence shown here is derived from an EMBL/GenBank/DDBJ whole genome shotgun (WGS) entry which is preliminary data.</text>
</comment>
<dbReference type="Gene3D" id="3.30.420.10">
    <property type="entry name" value="Ribonuclease H-like superfamily/Ribonuclease H"/>
    <property type="match status" value="1"/>
</dbReference>
<dbReference type="PANTHER" id="PTHR47074">
    <property type="entry name" value="BNAC02G40300D PROTEIN"/>
    <property type="match status" value="1"/>
</dbReference>
<sequence>MAGCAQCITSTPAWYKDKSCCHTSNSYQQQRCLCSSSDSKSSLEDFRQWHGMLKCNIDATIFKEQNCYGISMCVIDDKGNFIRARTLWKHGSLLPHELEAWGLKEAIIWLRELGFVNVVIEIDCKLMVDGIN</sequence>
<proteinExistence type="predicted"/>
<dbReference type="GO" id="GO:0003676">
    <property type="term" value="F:nucleic acid binding"/>
    <property type="evidence" value="ECO:0007669"/>
    <property type="project" value="InterPro"/>
</dbReference>
<dbReference type="PANTHER" id="PTHR47074:SF48">
    <property type="entry name" value="POLYNUCLEOTIDYL TRANSFERASE, RIBONUCLEASE H-LIKE SUPERFAMILY PROTEIN"/>
    <property type="match status" value="1"/>
</dbReference>
<dbReference type="CDD" id="cd06222">
    <property type="entry name" value="RNase_H_like"/>
    <property type="match status" value="1"/>
</dbReference>
<dbReference type="EMBL" id="LXQA010127166">
    <property type="protein sequence ID" value="MCI21856.1"/>
    <property type="molecule type" value="Genomic_DNA"/>
</dbReference>
<dbReference type="GO" id="GO:0004523">
    <property type="term" value="F:RNA-DNA hybrid ribonuclease activity"/>
    <property type="evidence" value="ECO:0007669"/>
    <property type="project" value="InterPro"/>
</dbReference>
<dbReference type="InterPro" id="IPR002156">
    <property type="entry name" value="RNaseH_domain"/>
</dbReference>
<dbReference type="GO" id="GO:0005840">
    <property type="term" value="C:ribosome"/>
    <property type="evidence" value="ECO:0007669"/>
    <property type="project" value="UniProtKB-KW"/>
</dbReference>
<feature type="domain" description="RNase H type-1" evidence="1">
    <location>
        <begin position="56"/>
        <end position="132"/>
    </location>
</feature>
<name>A0A392QEB6_9FABA</name>
<evidence type="ECO:0000313" key="3">
    <source>
        <dbReference type="Proteomes" id="UP000265520"/>
    </source>
</evidence>
<dbReference type="AlphaFoldDB" id="A0A392QEB6"/>
<dbReference type="InterPro" id="IPR052929">
    <property type="entry name" value="RNase_H-like_EbsB-rel"/>
</dbReference>
<protein>
    <submittedName>
        <fullName evidence="2">60S ribosomal protein L23</fullName>
    </submittedName>
</protein>
<accession>A0A392QEB6</accession>
<dbReference type="InterPro" id="IPR044730">
    <property type="entry name" value="RNase_H-like_dom_plant"/>
</dbReference>
<evidence type="ECO:0000313" key="2">
    <source>
        <dbReference type="EMBL" id="MCI21856.1"/>
    </source>
</evidence>
<keyword evidence="2" id="KW-0687">Ribonucleoprotein</keyword>
<keyword evidence="2" id="KW-0689">Ribosomal protein</keyword>
<feature type="non-terminal residue" evidence="2">
    <location>
        <position position="132"/>
    </location>
</feature>
<keyword evidence="3" id="KW-1185">Reference proteome</keyword>
<evidence type="ECO:0000259" key="1">
    <source>
        <dbReference type="Pfam" id="PF13456"/>
    </source>
</evidence>
<dbReference type="InterPro" id="IPR036397">
    <property type="entry name" value="RNaseH_sf"/>
</dbReference>
<organism evidence="2 3">
    <name type="scientific">Trifolium medium</name>
    <dbReference type="NCBI Taxonomy" id="97028"/>
    <lineage>
        <taxon>Eukaryota</taxon>
        <taxon>Viridiplantae</taxon>
        <taxon>Streptophyta</taxon>
        <taxon>Embryophyta</taxon>
        <taxon>Tracheophyta</taxon>
        <taxon>Spermatophyta</taxon>
        <taxon>Magnoliopsida</taxon>
        <taxon>eudicotyledons</taxon>
        <taxon>Gunneridae</taxon>
        <taxon>Pentapetalae</taxon>
        <taxon>rosids</taxon>
        <taxon>fabids</taxon>
        <taxon>Fabales</taxon>
        <taxon>Fabaceae</taxon>
        <taxon>Papilionoideae</taxon>
        <taxon>50 kb inversion clade</taxon>
        <taxon>NPAAA clade</taxon>
        <taxon>Hologalegina</taxon>
        <taxon>IRL clade</taxon>
        <taxon>Trifolieae</taxon>
        <taxon>Trifolium</taxon>
    </lineage>
</organism>
<reference evidence="2 3" key="1">
    <citation type="journal article" date="2018" name="Front. Plant Sci.">
        <title>Red Clover (Trifolium pratense) and Zigzag Clover (T. medium) - A Picture of Genomic Similarities and Differences.</title>
        <authorList>
            <person name="Dluhosova J."/>
            <person name="Istvanek J."/>
            <person name="Nedelnik J."/>
            <person name="Repkova J."/>
        </authorList>
    </citation>
    <scope>NUCLEOTIDE SEQUENCE [LARGE SCALE GENOMIC DNA]</scope>
    <source>
        <strain evidence="3">cv. 10/8</strain>
        <tissue evidence="2">Leaf</tissue>
    </source>
</reference>